<dbReference type="OrthoDB" id="48858at2759"/>
<name>A0A1Z5JND3_FISSO</name>
<accession>A0A1Z5JND3</accession>
<evidence type="ECO:0000313" key="1">
    <source>
        <dbReference type="EMBL" id="GAX15535.1"/>
    </source>
</evidence>
<reference evidence="1 2" key="1">
    <citation type="journal article" date="2015" name="Plant Cell">
        <title>Oil accumulation by the oleaginous diatom Fistulifera solaris as revealed by the genome and transcriptome.</title>
        <authorList>
            <person name="Tanaka T."/>
            <person name="Maeda Y."/>
            <person name="Veluchamy A."/>
            <person name="Tanaka M."/>
            <person name="Abida H."/>
            <person name="Marechal E."/>
            <person name="Bowler C."/>
            <person name="Muto M."/>
            <person name="Sunaga Y."/>
            <person name="Tanaka M."/>
            <person name="Yoshino T."/>
            <person name="Taniguchi T."/>
            <person name="Fukuda Y."/>
            <person name="Nemoto M."/>
            <person name="Matsumoto M."/>
            <person name="Wong P.S."/>
            <person name="Aburatani S."/>
            <person name="Fujibuchi W."/>
        </authorList>
    </citation>
    <scope>NUCLEOTIDE SEQUENCE [LARGE SCALE GENOMIC DNA]</scope>
    <source>
        <strain evidence="1 2">JPCC DA0580</strain>
    </source>
</reference>
<dbReference type="InParanoid" id="A0A1Z5JND3"/>
<protein>
    <submittedName>
        <fullName evidence="1">Uncharacterized protein</fullName>
    </submittedName>
</protein>
<dbReference type="AlphaFoldDB" id="A0A1Z5JND3"/>
<dbReference type="EMBL" id="BDSP01000094">
    <property type="protein sequence ID" value="GAX15535.1"/>
    <property type="molecule type" value="Genomic_DNA"/>
</dbReference>
<sequence>MKSAPQQQITLQLAMMQPCFQSNQGPQTSLENSQHTFPHIMSKRERRLTEPRSRSIPIHNTSPRIKEKDMKLREDEALADLREYVMFRRIVDRIAHHNIQDSRLRRENDMCLAHVIGIRNGSEDQLYQTYNSSEWIVPKQAKLDDPGREDGIFELEL</sequence>
<comment type="caution">
    <text evidence="1">The sequence shown here is derived from an EMBL/GenBank/DDBJ whole genome shotgun (WGS) entry which is preliminary data.</text>
</comment>
<proteinExistence type="predicted"/>
<keyword evidence="2" id="KW-1185">Reference proteome</keyword>
<dbReference type="Proteomes" id="UP000198406">
    <property type="component" value="Unassembled WGS sequence"/>
</dbReference>
<gene>
    <name evidence="1" type="ORF">FisN_6Hu168</name>
</gene>
<organism evidence="1 2">
    <name type="scientific">Fistulifera solaris</name>
    <name type="common">Oleaginous diatom</name>
    <dbReference type="NCBI Taxonomy" id="1519565"/>
    <lineage>
        <taxon>Eukaryota</taxon>
        <taxon>Sar</taxon>
        <taxon>Stramenopiles</taxon>
        <taxon>Ochrophyta</taxon>
        <taxon>Bacillariophyta</taxon>
        <taxon>Bacillariophyceae</taxon>
        <taxon>Bacillariophycidae</taxon>
        <taxon>Naviculales</taxon>
        <taxon>Naviculaceae</taxon>
        <taxon>Fistulifera</taxon>
    </lineage>
</organism>
<evidence type="ECO:0000313" key="2">
    <source>
        <dbReference type="Proteomes" id="UP000198406"/>
    </source>
</evidence>